<comment type="caution">
    <text evidence="5">The sequence shown here is derived from an EMBL/GenBank/DDBJ whole genome shotgun (WGS) entry which is preliminary data.</text>
</comment>
<evidence type="ECO:0000313" key="5">
    <source>
        <dbReference type="EMBL" id="MCD2192160.1"/>
    </source>
</evidence>
<dbReference type="PANTHER" id="PTHR43537">
    <property type="entry name" value="TRANSCRIPTIONAL REGULATOR, GNTR FAMILY"/>
    <property type="match status" value="1"/>
</dbReference>
<evidence type="ECO:0000259" key="4">
    <source>
        <dbReference type="PROSITE" id="PS50949"/>
    </source>
</evidence>
<evidence type="ECO:0000256" key="2">
    <source>
        <dbReference type="ARBA" id="ARBA00023125"/>
    </source>
</evidence>
<dbReference type="SUPFAM" id="SSF46785">
    <property type="entry name" value="Winged helix' DNA-binding domain"/>
    <property type="match status" value="1"/>
</dbReference>
<dbReference type="InterPro" id="IPR036388">
    <property type="entry name" value="WH-like_DNA-bd_sf"/>
</dbReference>
<dbReference type="InterPro" id="IPR000524">
    <property type="entry name" value="Tscrpt_reg_HTH_GntR"/>
</dbReference>
<evidence type="ECO:0000313" key="6">
    <source>
        <dbReference type="Proteomes" id="UP001199469"/>
    </source>
</evidence>
<dbReference type="SMART" id="SM00345">
    <property type="entry name" value="HTH_GNTR"/>
    <property type="match status" value="1"/>
</dbReference>
<proteinExistence type="predicted"/>
<sequence>MNVDPRGGIMAAVTSSVWGYEPLPRVAAPLREQATDRVRAAILDLRLQPGQRLVERELVENLGVSRATIREVIRQLAAEGLVTVVPQRGAEVTSLSASDAADIYEMRAALEALAVRRFVQRADPDHVRALRAAVEEIARTASGSGSDGSDGGARDQLGAKDRFYEVLLAGSASDPLQQTLAGLQARVRLLRATSLSVPGRPRRAAEELTAVVDAIEAGDADAAAEACVTHIRNAAATATAELERS</sequence>
<dbReference type="Pfam" id="PF07729">
    <property type="entry name" value="FCD"/>
    <property type="match status" value="1"/>
</dbReference>
<feature type="domain" description="HTH gntR-type" evidence="4">
    <location>
        <begin position="28"/>
        <end position="95"/>
    </location>
</feature>
<dbReference type="PROSITE" id="PS50949">
    <property type="entry name" value="HTH_GNTR"/>
    <property type="match status" value="1"/>
</dbReference>
<dbReference type="Gene3D" id="1.20.120.530">
    <property type="entry name" value="GntR ligand-binding domain-like"/>
    <property type="match status" value="1"/>
</dbReference>
<protein>
    <submittedName>
        <fullName evidence="5">GntR family transcriptional regulator</fullName>
    </submittedName>
</protein>
<dbReference type="Proteomes" id="UP001199469">
    <property type="component" value="Unassembled WGS sequence"/>
</dbReference>
<keyword evidence="1" id="KW-0805">Transcription regulation</keyword>
<dbReference type="InterPro" id="IPR008920">
    <property type="entry name" value="TF_FadR/GntR_C"/>
</dbReference>
<reference evidence="5 6" key="1">
    <citation type="submission" date="2021-11" db="EMBL/GenBank/DDBJ databases">
        <title>Draft genome sequence of Actinomycetospora sp. SF1 isolated from the rhizosphere soil.</title>
        <authorList>
            <person name="Duangmal K."/>
            <person name="Chantavorakit T."/>
        </authorList>
    </citation>
    <scope>NUCLEOTIDE SEQUENCE [LARGE SCALE GENOMIC DNA]</scope>
    <source>
        <strain evidence="5 6">TBRC 5722</strain>
    </source>
</reference>
<keyword evidence="6" id="KW-1185">Reference proteome</keyword>
<evidence type="ECO:0000256" key="3">
    <source>
        <dbReference type="ARBA" id="ARBA00023163"/>
    </source>
</evidence>
<dbReference type="InterPro" id="IPR011711">
    <property type="entry name" value="GntR_C"/>
</dbReference>
<dbReference type="InterPro" id="IPR036390">
    <property type="entry name" value="WH_DNA-bd_sf"/>
</dbReference>
<gene>
    <name evidence="5" type="ORF">LQ327_01970</name>
</gene>
<accession>A0ABS8P1N4</accession>
<dbReference type="PRINTS" id="PR00035">
    <property type="entry name" value="HTHGNTR"/>
</dbReference>
<dbReference type="RefSeq" id="WP_230729849.1">
    <property type="nucleotide sequence ID" value="NZ_JAJNDB010000001.1"/>
</dbReference>
<evidence type="ECO:0000256" key="1">
    <source>
        <dbReference type="ARBA" id="ARBA00023015"/>
    </source>
</evidence>
<dbReference type="PANTHER" id="PTHR43537:SF5">
    <property type="entry name" value="UXU OPERON TRANSCRIPTIONAL REGULATOR"/>
    <property type="match status" value="1"/>
</dbReference>
<dbReference type="Gene3D" id="1.10.10.10">
    <property type="entry name" value="Winged helix-like DNA-binding domain superfamily/Winged helix DNA-binding domain"/>
    <property type="match status" value="1"/>
</dbReference>
<organism evidence="5 6">
    <name type="scientific">Actinomycetospora endophytica</name>
    <dbReference type="NCBI Taxonomy" id="2291215"/>
    <lineage>
        <taxon>Bacteria</taxon>
        <taxon>Bacillati</taxon>
        <taxon>Actinomycetota</taxon>
        <taxon>Actinomycetes</taxon>
        <taxon>Pseudonocardiales</taxon>
        <taxon>Pseudonocardiaceae</taxon>
        <taxon>Actinomycetospora</taxon>
    </lineage>
</organism>
<dbReference type="SUPFAM" id="SSF48008">
    <property type="entry name" value="GntR ligand-binding domain-like"/>
    <property type="match status" value="1"/>
</dbReference>
<keyword evidence="3" id="KW-0804">Transcription</keyword>
<dbReference type="CDD" id="cd07377">
    <property type="entry name" value="WHTH_GntR"/>
    <property type="match status" value="1"/>
</dbReference>
<dbReference type="SMART" id="SM00895">
    <property type="entry name" value="FCD"/>
    <property type="match status" value="1"/>
</dbReference>
<dbReference type="Pfam" id="PF00392">
    <property type="entry name" value="GntR"/>
    <property type="match status" value="1"/>
</dbReference>
<name>A0ABS8P1N4_9PSEU</name>
<dbReference type="EMBL" id="JAJNDB010000001">
    <property type="protein sequence ID" value="MCD2192160.1"/>
    <property type="molecule type" value="Genomic_DNA"/>
</dbReference>
<keyword evidence="2" id="KW-0238">DNA-binding</keyword>